<feature type="region of interest" description="Disordered" evidence="1">
    <location>
        <begin position="268"/>
        <end position="317"/>
    </location>
</feature>
<dbReference type="AlphaFoldDB" id="A0A7R8VRS7"/>
<dbReference type="Gene3D" id="3.40.50.2300">
    <property type="match status" value="1"/>
</dbReference>
<gene>
    <name evidence="3" type="ORF">TDIB3V08_LOCUS9797</name>
</gene>
<evidence type="ECO:0000313" key="3">
    <source>
        <dbReference type="EMBL" id="CAD7203630.1"/>
    </source>
</evidence>
<name>A0A7R8VRS7_TIMDO</name>
<organism evidence="3">
    <name type="scientific">Timema douglasi</name>
    <name type="common">Walking stick</name>
    <dbReference type="NCBI Taxonomy" id="61478"/>
    <lineage>
        <taxon>Eukaryota</taxon>
        <taxon>Metazoa</taxon>
        <taxon>Ecdysozoa</taxon>
        <taxon>Arthropoda</taxon>
        <taxon>Hexapoda</taxon>
        <taxon>Insecta</taxon>
        <taxon>Pterygota</taxon>
        <taxon>Neoptera</taxon>
        <taxon>Polyneoptera</taxon>
        <taxon>Phasmatodea</taxon>
        <taxon>Timematodea</taxon>
        <taxon>Timematoidea</taxon>
        <taxon>Timematidae</taxon>
        <taxon>Timema</taxon>
    </lineage>
</organism>
<reference evidence="3" key="1">
    <citation type="submission" date="2020-11" db="EMBL/GenBank/DDBJ databases">
        <authorList>
            <person name="Tran Van P."/>
        </authorList>
    </citation>
    <scope>NUCLEOTIDE SEQUENCE</scope>
</reference>
<keyword evidence="2" id="KW-0812">Transmembrane</keyword>
<dbReference type="InterPro" id="IPR028082">
    <property type="entry name" value="Peripla_BP_I"/>
</dbReference>
<evidence type="ECO:0000256" key="2">
    <source>
        <dbReference type="SAM" id="Phobius"/>
    </source>
</evidence>
<dbReference type="EMBL" id="OA570901">
    <property type="protein sequence ID" value="CAD7203630.1"/>
    <property type="molecule type" value="Genomic_DNA"/>
</dbReference>
<keyword evidence="2" id="KW-0472">Membrane</keyword>
<accession>A0A7R8VRS7</accession>
<proteinExistence type="predicted"/>
<evidence type="ECO:0000256" key="1">
    <source>
        <dbReference type="SAM" id="MobiDB-lite"/>
    </source>
</evidence>
<protein>
    <submittedName>
        <fullName evidence="3">Uncharacterized protein</fullName>
    </submittedName>
</protein>
<dbReference type="FunFam" id="3.40.50.2300:FF:000371">
    <property type="entry name" value="Guanylate cyclase"/>
    <property type="match status" value="1"/>
</dbReference>
<feature type="compositionally biased region" description="Basic and acidic residues" evidence="1">
    <location>
        <begin position="283"/>
        <end position="293"/>
    </location>
</feature>
<sequence>MISGLTLGGARQALRWSVGASAVRCCSSWRFGITGHVRIDENGDRDADYSVLDLDPITGRFEVVAHYKGLGRKYIPVAGKRIHWPGGRDGPPPDIPQCGFMGNDLTCNSHENMVQLNGGVTLRNNRETRCQKGCKAQGTPPGPEGPYDNNNNRVMVFTVPEVYYIVMYGSLSFFLFLALSLAIACIAYKRMQVVADLNNMSWRVRPEEVLLEVGRPFSSKLGLQRNENRAVALDATNDSPLQGMYRRKDYLSNANLANRALARNTCEPKAPGLPTSKCPNDGGRTDDPVRIIERAPTPITAPELEDGSDISSFNNAV</sequence>
<feature type="transmembrane region" description="Helical" evidence="2">
    <location>
        <begin position="162"/>
        <end position="188"/>
    </location>
</feature>
<keyword evidence="2" id="KW-1133">Transmembrane helix</keyword>
<dbReference type="SUPFAM" id="SSF53822">
    <property type="entry name" value="Periplasmic binding protein-like I"/>
    <property type="match status" value="1"/>
</dbReference>